<reference evidence="12" key="2">
    <citation type="submission" date="2024-06" db="EMBL/GenBank/DDBJ databases">
        <authorList>
            <person name="Petrova K.O."/>
            <person name="Toshchakov S.V."/>
            <person name="Boltjanskaja Y.V."/>
            <person name="Kevbrin V."/>
        </authorList>
    </citation>
    <scope>NUCLEOTIDE SEQUENCE</scope>
    <source>
        <strain evidence="12">Z-910T</strain>
    </source>
</reference>
<evidence type="ECO:0000256" key="1">
    <source>
        <dbReference type="ARBA" id="ARBA00004651"/>
    </source>
</evidence>
<evidence type="ECO:0000256" key="9">
    <source>
        <dbReference type="RuleBase" id="RU363032"/>
    </source>
</evidence>
<dbReference type="InterPro" id="IPR035906">
    <property type="entry name" value="MetI-like_sf"/>
</dbReference>
<dbReference type="InterPro" id="IPR000515">
    <property type="entry name" value="MetI-like"/>
</dbReference>
<comment type="subcellular location">
    <subcellularLocation>
        <location evidence="1 9">Cell membrane</location>
        <topology evidence="1 9">Multi-pass membrane protein</topology>
    </subcellularLocation>
</comment>
<organism evidence="12">
    <name type="scientific">Proteinivorax tanatarense</name>
    <dbReference type="NCBI Taxonomy" id="1260629"/>
    <lineage>
        <taxon>Bacteria</taxon>
        <taxon>Bacillati</taxon>
        <taxon>Bacillota</taxon>
        <taxon>Clostridia</taxon>
        <taxon>Eubacteriales</taxon>
        <taxon>Proteinivoracaceae</taxon>
        <taxon>Proteinivorax</taxon>
    </lineage>
</organism>
<dbReference type="GO" id="GO:0042956">
    <property type="term" value="P:maltodextrin transmembrane transport"/>
    <property type="evidence" value="ECO:0007669"/>
    <property type="project" value="TreeGrafter"/>
</dbReference>
<keyword evidence="3 9" id="KW-0813">Transport</keyword>
<evidence type="ECO:0000313" key="12">
    <source>
        <dbReference type="EMBL" id="XBX74149.1"/>
    </source>
</evidence>
<keyword evidence="8 9" id="KW-0472">Membrane</keyword>
<feature type="coiled-coil region" evidence="10">
    <location>
        <begin position="34"/>
        <end position="84"/>
    </location>
</feature>
<evidence type="ECO:0000256" key="6">
    <source>
        <dbReference type="ARBA" id="ARBA00022692"/>
    </source>
</evidence>
<dbReference type="PROSITE" id="PS50928">
    <property type="entry name" value="ABC_TM1"/>
    <property type="match status" value="1"/>
</dbReference>
<keyword evidence="4" id="KW-1003">Cell membrane</keyword>
<feature type="transmembrane region" description="Helical" evidence="9">
    <location>
        <begin position="299"/>
        <end position="320"/>
    </location>
</feature>
<feature type="transmembrane region" description="Helical" evidence="9">
    <location>
        <begin position="468"/>
        <end position="490"/>
    </location>
</feature>
<evidence type="ECO:0000259" key="11">
    <source>
        <dbReference type="PROSITE" id="PS50928"/>
    </source>
</evidence>
<feature type="transmembrane region" description="Helical" evidence="9">
    <location>
        <begin position="553"/>
        <end position="579"/>
    </location>
</feature>
<dbReference type="PANTHER" id="PTHR47314:SF1">
    <property type="entry name" value="MALTOSE_MALTODEXTRIN TRANSPORT SYSTEM PERMEASE PROTEIN MALF"/>
    <property type="match status" value="1"/>
</dbReference>
<evidence type="ECO:0000256" key="8">
    <source>
        <dbReference type="ARBA" id="ARBA00023136"/>
    </source>
</evidence>
<dbReference type="Pfam" id="PF00528">
    <property type="entry name" value="BPD_transp_1"/>
    <property type="match status" value="1"/>
</dbReference>
<evidence type="ECO:0000256" key="10">
    <source>
        <dbReference type="SAM" id="Coils"/>
    </source>
</evidence>
<evidence type="ECO:0000256" key="2">
    <source>
        <dbReference type="ARBA" id="ARBA00009047"/>
    </source>
</evidence>
<keyword evidence="5" id="KW-0762">Sugar transport</keyword>
<keyword evidence="6 9" id="KW-0812">Transmembrane</keyword>
<reference evidence="12" key="1">
    <citation type="journal article" date="2013" name="Extremophiles">
        <title>Proteinivorax tanatarense gen. nov., sp. nov., an anaerobic, haloalkaliphilic, proteolytic bacterium isolated from a decaying algal bloom, and proposal of Proteinivoraceae fam. nov.</title>
        <authorList>
            <person name="Kevbrin V."/>
            <person name="Boltyanskaya Y."/>
            <person name="Zhilina T."/>
            <person name="Kolganova T."/>
            <person name="Lavrentjeva E."/>
            <person name="Kuznetsov B."/>
        </authorList>
    </citation>
    <scope>NUCLEOTIDE SEQUENCE</scope>
    <source>
        <strain evidence="12">Z-910T</strain>
    </source>
</reference>
<feature type="transmembrane region" description="Helical" evidence="9">
    <location>
        <begin position="502"/>
        <end position="522"/>
    </location>
</feature>
<sequence length="698" mass="80094">MANHKEFLYDDIGNEYKRKNLYLLDVALLQKKVKDSEGETKKKLKDQLDSLIKNKDKHPYIIDLEEFKLKEKEFLQNLKNKKSKFVSGLKKGSPRKLKKLETDLFVHQEKLGFYREFKDLCYDAELAYGESKFCVEQLPEIIKDYKKNLKILQELQIDKKNMDPNESKRKNEELKRFKQEQKQCLKEEKKRLKERRKKGLISKKAELIGYQELKKKYKLNISMKTYEIPEKSNREEIKKAQFELKNGVKRQLNVLQADIADLRRKTPMETTKTKPVLAYLTFLIPGLGQILNKQIEKGLLFFLATFFIYFAAIPYALGYGNYQGDGIAGLITLAEGGPRIYQSLIFMIEGIIAILLVVISLALLFVSYKDVLKVEKEKITGIRPKNWYEVTTSISKNGFPYLVSIPSLIIIVFVVLVPLITTILISFTNMSPQAQTRFTWIGLDNYRMIAMGEGLAGSVFWLVLRWTLVWTIAATTLAILLGFVLALLVNNDRVRGKKFFRTIYLLPWAVPAFITIMFFSIMTSPNGILTEALESVLNIERIRIKSDPQLTRMFLIFLQGWLGSAYVFLLTTGVLQAIPSDLYEAADIDGASDWQKTKRITIPIVLFQTAPLLITQYVFNFNNFSIIKFFNGGGPYEPSVYGNLAGSSDILISYIYKLTMNNQQQAIGSAIVVVISFGLLLFGYVGLKNSKAFKEERL</sequence>
<comment type="similarity">
    <text evidence="2">Belongs to the binding-protein-dependent transport system permease family. MalFG subfamily.</text>
</comment>
<dbReference type="SUPFAM" id="SSF160964">
    <property type="entry name" value="MalF N-terminal region-like"/>
    <property type="match status" value="1"/>
</dbReference>
<evidence type="ECO:0000256" key="3">
    <source>
        <dbReference type="ARBA" id="ARBA00022448"/>
    </source>
</evidence>
<name>A0AAU7VJD1_9FIRM</name>
<feature type="transmembrane region" description="Helical" evidence="9">
    <location>
        <begin position="340"/>
        <end position="366"/>
    </location>
</feature>
<dbReference type="PANTHER" id="PTHR47314">
    <property type="entry name" value="MALTOSE/MALTODEXTRIN TRANSPORT SYSTEM PERMEASE PROTEIN MALF"/>
    <property type="match status" value="1"/>
</dbReference>
<feature type="transmembrane region" description="Helical" evidence="9">
    <location>
        <begin position="666"/>
        <end position="687"/>
    </location>
</feature>
<feature type="transmembrane region" description="Helical" evidence="9">
    <location>
        <begin position="401"/>
        <end position="427"/>
    </location>
</feature>
<gene>
    <name evidence="12" type="ORF">PRVXT_002175</name>
</gene>
<dbReference type="EMBL" id="CP158367">
    <property type="protein sequence ID" value="XBX74149.1"/>
    <property type="molecule type" value="Genomic_DNA"/>
</dbReference>
<feature type="domain" description="ABC transmembrane type-1" evidence="11">
    <location>
        <begin position="464"/>
        <end position="686"/>
    </location>
</feature>
<feature type="coiled-coil region" evidence="10">
    <location>
        <begin position="167"/>
        <end position="198"/>
    </location>
</feature>
<dbReference type="GO" id="GO:1990060">
    <property type="term" value="C:maltose transport complex"/>
    <property type="evidence" value="ECO:0007669"/>
    <property type="project" value="TreeGrafter"/>
</dbReference>
<keyword evidence="7 9" id="KW-1133">Transmembrane helix</keyword>
<dbReference type="SUPFAM" id="SSF161098">
    <property type="entry name" value="MetI-like"/>
    <property type="match status" value="1"/>
</dbReference>
<dbReference type="RefSeq" id="WP_350342907.1">
    <property type="nucleotide sequence ID" value="NZ_CP158367.1"/>
</dbReference>
<dbReference type="Gene3D" id="1.10.3720.10">
    <property type="entry name" value="MetI-like"/>
    <property type="match status" value="1"/>
</dbReference>
<accession>A0AAU7VJD1</accession>
<evidence type="ECO:0000256" key="7">
    <source>
        <dbReference type="ARBA" id="ARBA00022989"/>
    </source>
</evidence>
<dbReference type="GO" id="GO:0015423">
    <property type="term" value="F:ABC-type maltose transporter activity"/>
    <property type="evidence" value="ECO:0007669"/>
    <property type="project" value="TreeGrafter"/>
</dbReference>
<evidence type="ECO:0000256" key="5">
    <source>
        <dbReference type="ARBA" id="ARBA00022597"/>
    </source>
</evidence>
<protein>
    <submittedName>
        <fullName evidence="12">Sugar ABC transporter permease</fullName>
    </submittedName>
</protein>
<dbReference type="CDD" id="cd06261">
    <property type="entry name" value="TM_PBP2"/>
    <property type="match status" value="1"/>
</dbReference>
<proteinExistence type="inferred from homology"/>
<feature type="transmembrane region" description="Helical" evidence="9">
    <location>
        <begin position="600"/>
        <end position="619"/>
    </location>
</feature>
<dbReference type="AlphaFoldDB" id="A0AAU7VJD1"/>
<keyword evidence="10" id="KW-0175">Coiled coil</keyword>
<evidence type="ECO:0000256" key="4">
    <source>
        <dbReference type="ARBA" id="ARBA00022475"/>
    </source>
</evidence>